<evidence type="ECO:0000256" key="11">
    <source>
        <dbReference type="ARBA" id="ARBA00023002"/>
    </source>
</evidence>
<evidence type="ECO:0000256" key="3">
    <source>
        <dbReference type="ARBA" id="ARBA00022559"/>
    </source>
</evidence>
<evidence type="ECO:0000259" key="15">
    <source>
        <dbReference type="PROSITE" id="PS50222"/>
    </source>
</evidence>
<evidence type="ECO:0000256" key="8">
    <source>
        <dbReference type="ARBA" id="ARBA00022837"/>
    </source>
</evidence>
<dbReference type="PROSITE" id="PS00018">
    <property type="entry name" value="EF_HAND_1"/>
    <property type="match status" value="1"/>
</dbReference>
<dbReference type="SUPFAM" id="SSF63380">
    <property type="entry name" value="Riboflavin synthase domain-like"/>
    <property type="match status" value="1"/>
</dbReference>
<dbReference type="PRINTS" id="PR00466">
    <property type="entry name" value="GP91PHOX"/>
</dbReference>
<dbReference type="FunFam" id="2.40.30.10:FF:000019">
    <property type="entry name" value="Respiratory burst oxidase homolog A"/>
    <property type="match status" value="1"/>
</dbReference>
<evidence type="ECO:0000259" key="16">
    <source>
        <dbReference type="PROSITE" id="PS51384"/>
    </source>
</evidence>
<dbReference type="PANTHER" id="PTHR11972:SF153">
    <property type="entry name" value="SUPEROXIDE-GENERATING NADPH OXIDASE HEAVY CHAIN SUBUNIT A"/>
    <property type="match status" value="1"/>
</dbReference>
<keyword evidence="7" id="KW-0274">FAD</keyword>
<evidence type="ECO:0000256" key="6">
    <source>
        <dbReference type="ARBA" id="ARBA00022723"/>
    </source>
</evidence>
<keyword evidence="10 14" id="KW-1133">Transmembrane helix</keyword>
<dbReference type="PANTHER" id="PTHR11972">
    <property type="entry name" value="NADPH OXIDASE"/>
    <property type="match status" value="1"/>
</dbReference>
<dbReference type="InterPro" id="IPR039261">
    <property type="entry name" value="FNR_nucleotide-bd"/>
</dbReference>
<dbReference type="Pfam" id="PF01794">
    <property type="entry name" value="Ferric_reduct"/>
    <property type="match status" value="1"/>
</dbReference>
<dbReference type="InterPro" id="IPR013112">
    <property type="entry name" value="FAD-bd_8"/>
</dbReference>
<keyword evidence="4" id="KW-0285">Flavoprotein</keyword>
<dbReference type="Gene3D" id="3.40.50.80">
    <property type="entry name" value="Nucleotide-binding domain of ferredoxin-NADP reductase (FNR) module"/>
    <property type="match status" value="1"/>
</dbReference>
<dbReference type="Proteomes" id="UP000825935">
    <property type="component" value="Chromosome 25"/>
</dbReference>
<keyword evidence="12 14" id="KW-0472">Membrane</keyword>
<evidence type="ECO:0000256" key="13">
    <source>
        <dbReference type="SAM" id="MobiDB-lite"/>
    </source>
</evidence>
<feature type="region of interest" description="Disordered" evidence="13">
    <location>
        <begin position="1"/>
        <end position="41"/>
    </location>
</feature>
<evidence type="ECO:0000256" key="9">
    <source>
        <dbReference type="ARBA" id="ARBA00022857"/>
    </source>
</evidence>
<dbReference type="InterPro" id="IPR018247">
    <property type="entry name" value="EF_Hand_1_Ca_BS"/>
</dbReference>
<dbReference type="PROSITE" id="PS50222">
    <property type="entry name" value="EF_HAND_2"/>
    <property type="match status" value="1"/>
</dbReference>
<feature type="transmembrane region" description="Helical" evidence="14">
    <location>
        <begin position="653"/>
        <end position="670"/>
    </location>
</feature>
<dbReference type="InterPro" id="IPR013623">
    <property type="entry name" value="NADPH_Ox"/>
</dbReference>
<evidence type="ECO:0000256" key="12">
    <source>
        <dbReference type="ARBA" id="ARBA00023136"/>
    </source>
</evidence>
<sequence length="997" mass="112483">MSSRPAMATREGSHGRGAPGSTGKSVGRSISFNLGHENPALRPNERFTARYNQVQPAESVVNASGVTSDVVTAGFHDQYFDVLVDVSRMCSHRNSQENPEAALLSRSGLSEAHAENAVDDLIMSPWPMEPATSDSFPDAPRTVSARLISLSQTFTKEYAHRFSRSINDLSLQNDDKSHSLVNADNHVVSMDVSTPESVESAHQSACRDRRRFVRTASAAQKALTGLRFVAKTASSGDTGCTNAVWKEVEARFYKLASTDARLAVSDFAHCIGMDDSEEFAKELFEALARKRGQEVHPLTLDELHKYWMDLTDQTFDNRLQIFFNMVDRNADGHITKDEVNELIKLSASANNLHKLKEQSQEYASLIMEELDSDGVGYIEISQLESLFLQGTLGYAQGACLNSQDLNYSQTLSQNLAQRKRGIIRKWIQHNCNYISENWRRAWVMCLWLATMAILFTWKFFQYKERAAFQVMGYCVCVAKGAAETLKLNMAVILLPVCRNTVTWLRSSTKLGSIIPLDDNLNFHKVIAVAITMGVILHGGLHLTCDFPRIITAPEDKYKLIAHDFGGERPTYGFFLMSVEGITGVIMVVLMAVNFTLATRWFRRSLVKLPKPLQHLAGFNAFWFSHHLFIVVYICLVIHGIFLFLSHEWYQKSTWMYLAVPMLIYSGERLLRFFRTGRKGVEILKVAVYPGNVLKLHMRKPRGFKYKSGQYVYLNCPQISTFQWHPFSITSAPADDYVSVHIRTLGDWTQDLKCIFSEVCEPSMGGKSGLLRRDCMSGGLASGESEKVPLVFMDGPYGSAAQDYKSYDVMVLVGLGIGATPFISILKDMLHSFKLAEQQQWPQEPLQKIQSNGSKKRQFNRAYFYWVTREESSLDWFKGILNDVMESDHKGIVELHNYLTGAYEEGDARSALITMLQTLNQAKHGVDILSGTRVRTHLGRPDWRSVFSTVAASHKGHRVGVYYCGTSTLAKELKALTSEFNEKFYSTYKTWFDFYKAF</sequence>
<dbReference type="InterPro" id="IPR000778">
    <property type="entry name" value="Cyt_b245_heavy_chain"/>
</dbReference>
<protein>
    <submittedName>
        <fullName evidence="17">Uncharacterized protein</fullName>
    </submittedName>
</protein>
<gene>
    <name evidence="17" type="ORF">KP509_25G036700</name>
</gene>
<dbReference type="InterPro" id="IPR050369">
    <property type="entry name" value="RBOH/FRE"/>
</dbReference>
<dbReference type="AlphaFoldDB" id="A0A8T2RQC8"/>
<dbReference type="InterPro" id="IPR017927">
    <property type="entry name" value="FAD-bd_FR_type"/>
</dbReference>
<dbReference type="CDD" id="cd06186">
    <property type="entry name" value="NOX_Duox_like_FAD_NADP"/>
    <property type="match status" value="1"/>
</dbReference>
<dbReference type="GO" id="GO:0016174">
    <property type="term" value="F:NAD(P)H oxidase H2O2-forming activity"/>
    <property type="evidence" value="ECO:0007669"/>
    <property type="project" value="TreeGrafter"/>
</dbReference>
<dbReference type="InterPro" id="IPR017938">
    <property type="entry name" value="Riboflavin_synthase-like_b-brl"/>
</dbReference>
<dbReference type="InterPro" id="IPR013130">
    <property type="entry name" value="Fe3_Rdtase_TM_dom"/>
</dbReference>
<dbReference type="Pfam" id="PF08414">
    <property type="entry name" value="NADPH_Ox"/>
    <property type="match status" value="1"/>
</dbReference>
<dbReference type="GO" id="GO:0004601">
    <property type="term" value="F:peroxidase activity"/>
    <property type="evidence" value="ECO:0007669"/>
    <property type="project" value="UniProtKB-KW"/>
</dbReference>
<evidence type="ECO:0000256" key="2">
    <source>
        <dbReference type="ARBA" id="ARBA00007975"/>
    </source>
</evidence>
<evidence type="ECO:0000256" key="10">
    <source>
        <dbReference type="ARBA" id="ARBA00022989"/>
    </source>
</evidence>
<proteinExistence type="inferred from homology"/>
<dbReference type="SUPFAM" id="SSF52343">
    <property type="entry name" value="Ferredoxin reductase-like, C-terminal NADP-linked domain"/>
    <property type="match status" value="1"/>
</dbReference>
<dbReference type="PROSITE" id="PS51384">
    <property type="entry name" value="FAD_FR"/>
    <property type="match status" value="1"/>
</dbReference>
<evidence type="ECO:0000256" key="14">
    <source>
        <dbReference type="SAM" id="Phobius"/>
    </source>
</evidence>
<reference evidence="17" key="1">
    <citation type="submission" date="2021-08" db="EMBL/GenBank/DDBJ databases">
        <title>WGS assembly of Ceratopteris richardii.</title>
        <authorList>
            <person name="Marchant D.B."/>
            <person name="Chen G."/>
            <person name="Jenkins J."/>
            <person name="Shu S."/>
            <person name="Leebens-Mack J."/>
            <person name="Grimwood J."/>
            <person name="Schmutz J."/>
            <person name="Soltis P."/>
            <person name="Soltis D."/>
            <person name="Chen Z.-H."/>
        </authorList>
    </citation>
    <scope>NUCLEOTIDE SEQUENCE</scope>
    <source>
        <strain evidence="17">Whitten #5841</strain>
        <tissue evidence="17">Leaf</tissue>
    </source>
</reference>
<dbReference type="Gene3D" id="1.10.238.10">
    <property type="entry name" value="EF-hand"/>
    <property type="match status" value="1"/>
</dbReference>
<dbReference type="GO" id="GO:0005509">
    <property type="term" value="F:calcium ion binding"/>
    <property type="evidence" value="ECO:0007669"/>
    <property type="project" value="InterPro"/>
</dbReference>
<feature type="transmembrane region" description="Helical" evidence="14">
    <location>
        <begin position="570"/>
        <end position="596"/>
    </location>
</feature>
<evidence type="ECO:0000256" key="5">
    <source>
        <dbReference type="ARBA" id="ARBA00022692"/>
    </source>
</evidence>
<keyword evidence="18" id="KW-1185">Reference proteome</keyword>
<dbReference type="GO" id="GO:0005886">
    <property type="term" value="C:plasma membrane"/>
    <property type="evidence" value="ECO:0007669"/>
    <property type="project" value="TreeGrafter"/>
</dbReference>
<evidence type="ECO:0000256" key="7">
    <source>
        <dbReference type="ARBA" id="ARBA00022827"/>
    </source>
</evidence>
<feature type="domain" description="EF-hand" evidence="15">
    <location>
        <begin position="314"/>
        <end position="349"/>
    </location>
</feature>
<dbReference type="Pfam" id="PF08022">
    <property type="entry name" value="FAD_binding_8"/>
    <property type="match status" value="1"/>
</dbReference>
<comment type="subcellular location">
    <subcellularLocation>
        <location evidence="1">Membrane</location>
        <topology evidence="1">Multi-pass membrane protein</topology>
    </subcellularLocation>
</comment>
<keyword evidence="11" id="KW-0560">Oxidoreductase</keyword>
<dbReference type="Pfam" id="PF08030">
    <property type="entry name" value="NAD_binding_6"/>
    <property type="match status" value="1"/>
</dbReference>
<keyword evidence="3" id="KW-0575">Peroxidase</keyword>
<feature type="domain" description="FAD-binding FR-type" evidence="16">
    <location>
        <begin position="675"/>
        <end position="802"/>
    </location>
</feature>
<dbReference type="OrthoDB" id="167398at2759"/>
<dbReference type="InterPro" id="IPR002048">
    <property type="entry name" value="EF_hand_dom"/>
</dbReference>
<keyword evidence="5 14" id="KW-0812">Transmembrane</keyword>
<keyword evidence="8" id="KW-0106">Calcium</keyword>
<dbReference type="InterPro" id="IPR013121">
    <property type="entry name" value="Fe_red_NAD-bd_6"/>
</dbReference>
<feature type="transmembrane region" description="Helical" evidence="14">
    <location>
        <begin position="617"/>
        <end position="641"/>
    </location>
</feature>
<comment type="caution">
    <text evidence="17">The sequence shown here is derived from an EMBL/GenBank/DDBJ whole genome shotgun (WGS) entry which is preliminary data.</text>
</comment>
<dbReference type="InterPro" id="IPR011992">
    <property type="entry name" value="EF-hand-dom_pair"/>
</dbReference>
<evidence type="ECO:0000313" key="17">
    <source>
        <dbReference type="EMBL" id="KAH7298310.1"/>
    </source>
</evidence>
<dbReference type="Gene3D" id="2.40.30.10">
    <property type="entry name" value="Translation factors"/>
    <property type="match status" value="1"/>
</dbReference>
<evidence type="ECO:0000256" key="4">
    <source>
        <dbReference type="ARBA" id="ARBA00022630"/>
    </source>
</evidence>
<dbReference type="SFLD" id="SFLDG01169">
    <property type="entry name" value="NADPH_oxidase_subgroup_(NOX)"/>
    <property type="match status" value="1"/>
</dbReference>
<accession>A0A8T2RQC8</accession>
<dbReference type="EMBL" id="CM035430">
    <property type="protein sequence ID" value="KAH7298310.1"/>
    <property type="molecule type" value="Genomic_DNA"/>
</dbReference>
<organism evidence="17 18">
    <name type="scientific">Ceratopteris richardii</name>
    <name type="common">Triangle waterfern</name>
    <dbReference type="NCBI Taxonomy" id="49495"/>
    <lineage>
        <taxon>Eukaryota</taxon>
        <taxon>Viridiplantae</taxon>
        <taxon>Streptophyta</taxon>
        <taxon>Embryophyta</taxon>
        <taxon>Tracheophyta</taxon>
        <taxon>Polypodiopsida</taxon>
        <taxon>Polypodiidae</taxon>
        <taxon>Polypodiales</taxon>
        <taxon>Pteridineae</taxon>
        <taxon>Pteridaceae</taxon>
        <taxon>Parkerioideae</taxon>
        <taxon>Ceratopteris</taxon>
    </lineage>
</organism>
<name>A0A8T2RQC8_CERRI</name>
<feature type="compositionally biased region" description="Polar residues" evidence="13">
    <location>
        <begin position="22"/>
        <end position="32"/>
    </location>
</feature>
<keyword evidence="9" id="KW-0521">NADP</keyword>
<evidence type="ECO:0000313" key="18">
    <source>
        <dbReference type="Proteomes" id="UP000825935"/>
    </source>
</evidence>
<dbReference type="OMA" id="FWMELAD"/>
<dbReference type="SUPFAM" id="SSF47473">
    <property type="entry name" value="EF-hand"/>
    <property type="match status" value="1"/>
</dbReference>
<keyword evidence="6" id="KW-0479">Metal-binding</keyword>
<comment type="similarity">
    <text evidence="2">Belongs to the RBOH (TC 5.B.1.3) family.</text>
</comment>
<evidence type="ECO:0000256" key="1">
    <source>
        <dbReference type="ARBA" id="ARBA00004141"/>
    </source>
</evidence>